<evidence type="ECO:0000256" key="7">
    <source>
        <dbReference type="ARBA" id="ARBA00022723"/>
    </source>
</evidence>
<dbReference type="Proteomes" id="UP000287651">
    <property type="component" value="Unassembled WGS sequence"/>
</dbReference>
<evidence type="ECO:0000256" key="12">
    <source>
        <dbReference type="ARBA" id="ARBA00023136"/>
    </source>
</evidence>
<dbReference type="EC" id="2.3.2.27" evidence="4"/>
<evidence type="ECO:0000256" key="3">
    <source>
        <dbReference type="ARBA" id="ARBA00004906"/>
    </source>
</evidence>
<dbReference type="SMART" id="SM00184">
    <property type="entry name" value="RING"/>
    <property type="match status" value="1"/>
</dbReference>
<keyword evidence="7" id="KW-0479">Metal-binding</keyword>
<keyword evidence="9" id="KW-0833">Ubl conjugation pathway</keyword>
<comment type="pathway">
    <text evidence="3">Protein modification; protein ubiquitination.</text>
</comment>
<evidence type="ECO:0000313" key="17">
    <source>
        <dbReference type="Proteomes" id="UP000287651"/>
    </source>
</evidence>
<dbReference type="InterPro" id="IPR053238">
    <property type="entry name" value="RING-H2_zinc_finger"/>
</dbReference>
<feature type="transmembrane region" description="Helical" evidence="15">
    <location>
        <begin position="15"/>
        <end position="37"/>
    </location>
</feature>
<keyword evidence="6 15" id="KW-0812">Transmembrane</keyword>
<dbReference type="SUPFAM" id="SSF57850">
    <property type="entry name" value="RING/U-box"/>
    <property type="match status" value="1"/>
</dbReference>
<dbReference type="EMBL" id="AMZH03023120">
    <property type="protein sequence ID" value="RRT36796.1"/>
    <property type="molecule type" value="Genomic_DNA"/>
</dbReference>
<evidence type="ECO:0000256" key="15">
    <source>
        <dbReference type="SAM" id="Phobius"/>
    </source>
</evidence>
<dbReference type="GO" id="GO:0016020">
    <property type="term" value="C:membrane"/>
    <property type="evidence" value="ECO:0007669"/>
    <property type="project" value="UniProtKB-SubCell"/>
</dbReference>
<reference evidence="16 17" key="1">
    <citation type="journal article" date="2014" name="Agronomy (Basel)">
        <title>A Draft Genome Sequence for Ensete ventricosum, the Drought-Tolerant Tree Against Hunger.</title>
        <authorList>
            <person name="Harrison J."/>
            <person name="Moore K.A."/>
            <person name="Paszkiewicz K."/>
            <person name="Jones T."/>
            <person name="Grant M."/>
            <person name="Ambacheew D."/>
            <person name="Muzemil S."/>
            <person name="Studholme D.J."/>
        </authorList>
    </citation>
    <scope>NUCLEOTIDE SEQUENCE [LARGE SCALE GENOMIC DNA]</scope>
</reference>
<dbReference type="InterPro" id="IPR013083">
    <property type="entry name" value="Znf_RING/FYVE/PHD"/>
</dbReference>
<keyword evidence="11 15" id="KW-1133">Transmembrane helix</keyword>
<evidence type="ECO:0000256" key="1">
    <source>
        <dbReference type="ARBA" id="ARBA00000900"/>
    </source>
</evidence>
<dbReference type="PROSITE" id="PS50089">
    <property type="entry name" value="ZF_RING_2"/>
    <property type="match status" value="1"/>
</dbReference>
<dbReference type="InterPro" id="IPR001841">
    <property type="entry name" value="Znf_RING"/>
</dbReference>
<evidence type="ECO:0000256" key="2">
    <source>
        <dbReference type="ARBA" id="ARBA00004167"/>
    </source>
</evidence>
<evidence type="ECO:0000256" key="9">
    <source>
        <dbReference type="ARBA" id="ARBA00022786"/>
    </source>
</evidence>
<dbReference type="PANTHER" id="PTHR14155:SF627">
    <property type="entry name" value="OS06G0192800 PROTEIN"/>
    <property type="match status" value="1"/>
</dbReference>
<gene>
    <name evidence="16" type="ORF">B296_00035166</name>
</gene>
<dbReference type="AlphaFoldDB" id="A0A444DLB6"/>
<keyword evidence="10" id="KW-0862">Zinc</keyword>
<name>A0A444DLB6_ENSVE</name>
<evidence type="ECO:0000256" key="5">
    <source>
        <dbReference type="ARBA" id="ARBA00022679"/>
    </source>
</evidence>
<keyword evidence="8" id="KW-0863">Zinc-finger</keyword>
<comment type="catalytic activity">
    <reaction evidence="1">
        <text>S-ubiquitinyl-[E2 ubiquitin-conjugating enzyme]-L-cysteine + [acceptor protein]-L-lysine = [E2 ubiquitin-conjugating enzyme]-L-cysteine + N(6)-ubiquitinyl-[acceptor protein]-L-lysine.</text>
        <dbReference type="EC" id="2.3.2.27"/>
    </reaction>
</comment>
<evidence type="ECO:0000256" key="10">
    <source>
        <dbReference type="ARBA" id="ARBA00022833"/>
    </source>
</evidence>
<dbReference type="GO" id="GO:0061630">
    <property type="term" value="F:ubiquitin protein ligase activity"/>
    <property type="evidence" value="ECO:0007669"/>
    <property type="project" value="UniProtKB-EC"/>
</dbReference>
<comment type="caution">
    <text evidence="16">The sequence shown here is derived from an EMBL/GenBank/DDBJ whole genome shotgun (WGS) entry which is preliminary data.</text>
</comment>
<dbReference type="PANTHER" id="PTHR14155">
    <property type="entry name" value="RING FINGER DOMAIN-CONTAINING"/>
    <property type="match status" value="1"/>
</dbReference>
<protein>
    <recommendedName>
        <fullName evidence="4">RING-type E3 ubiquitin transferase</fullName>
        <ecNumber evidence="4">2.3.2.27</ecNumber>
    </recommendedName>
</protein>
<evidence type="ECO:0000256" key="8">
    <source>
        <dbReference type="ARBA" id="ARBA00022771"/>
    </source>
</evidence>
<evidence type="ECO:0000256" key="11">
    <source>
        <dbReference type="ARBA" id="ARBA00022989"/>
    </source>
</evidence>
<sequence>MADQTICCALNNLELVGLSFSVFLVFLGVFLCVRYLLLRHLLPADPPHERPKAGLDPSAIAALPSFSYRRASTAEGRRGEHTCTSTVECAVCLSMVGEGETVRLLSACEHLFHAECIDVWLLSNSTCPVCRADARPEKMAEKANSEEKREATTLEVHGSAASSGKATAETSGAKEETLGSSSSLLLGVRSGRRPLLQGNGMPDLESNL</sequence>
<accession>A0A444DLB6</accession>
<feature type="compositionally biased region" description="Basic and acidic residues" evidence="14">
    <location>
        <begin position="141"/>
        <end position="152"/>
    </location>
</feature>
<dbReference type="Pfam" id="PF13639">
    <property type="entry name" value="zf-RING_2"/>
    <property type="match status" value="1"/>
</dbReference>
<dbReference type="GO" id="GO:0008270">
    <property type="term" value="F:zinc ion binding"/>
    <property type="evidence" value="ECO:0007669"/>
    <property type="project" value="UniProtKB-KW"/>
</dbReference>
<feature type="region of interest" description="Disordered" evidence="14">
    <location>
        <begin position="141"/>
        <end position="185"/>
    </location>
</feature>
<dbReference type="FunFam" id="3.30.40.10:FF:000187">
    <property type="entry name" value="E3 ubiquitin-protein ligase ATL6"/>
    <property type="match status" value="1"/>
</dbReference>
<evidence type="ECO:0000256" key="4">
    <source>
        <dbReference type="ARBA" id="ARBA00012483"/>
    </source>
</evidence>
<organism evidence="16 17">
    <name type="scientific">Ensete ventricosum</name>
    <name type="common">Abyssinian banana</name>
    <name type="synonym">Musa ensete</name>
    <dbReference type="NCBI Taxonomy" id="4639"/>
    <lineage>
        <taxon>Eukaryota</taxon>
        <taxon>Viridiplantae</taxon>
        <taxon>Streptophyta</taxon>
        <taxon>Embryophyta</taxon>
        <taxon>Tracheophyta</taxon>
        <taxon>Spermatophyta</taxon>
        <taxon>Magnoliopsida</taxon>
        <taxon>Liliopsida</taxon>
        <taxon>Zingiberales</taxon>
        <taxon>Musaceae</taxon>
        <taxon>Ensete</taxon>
    </lineage>
</organism>
<keyword evidence="5" id="KW-0808">Transferase</keyword>
<comment type="similarity">
    <text evidence="13">Belongs to the RING-type zinc finger family. ATL subfamily.</text>
</comment>
<evidence type="ECO:0000313" key="16">
    <source>
        <dbReference type="EMBL" id="RRT36796.1"/>
    </source>
</evidence>
<dbReference type="CDD" id="cd16461">
    <property type="entry name" value="RING-H2_EL5-like"/>
    <property type="match status" value="1"/>
</dbReference>
<evidence type="ECO:0000256" key="14">
    <source>
        <dbReference type="SAM" id="MobiDB-lite"/>
    </source>
</evidence>
<comment type="subcellular location">
    <subcellularLocation>
        <location evidence="2">Membrane</location>
        <topology evidence="2">Single-pass membrane protein</topology>
    </subcellularLocation>
</comment>
<evidence type="ECO:0000256" key="13">
    <source>
        <dbReference type="ARBA" id="ARBA00024209"/>
    </source>
</evidence>
<evidence type="ECO:0000256" key="6">
    <source>
        <dbReference type="ARBA" id="ARBA00022692"/>
    </source>
</evidence>
<feature type="compositionally biased region" description="Polar residues" evidence="14">
    <location>
        <begin position="160"/>
        <end position="170"/>
    </location>
</feature>
<proteinExistence type="inferred from homology"/>
<keyword evidence="12 15" id="KW-0472">Membrane</keyword>
<dbReference type="Gene3D" id="3.30.40.10">
    <property type="entry name" value="Zinc/RING finger domain, C3HC4 (zinc finger)"/>
    <property type="match status" value="1"/>
</dbReference>